<evidence type="ECO:0000313" key="6">
    <source>
        <dbReference type="EMBL" id="RNL65714.1"/>
    </source>
</evidence>
<protein>
    <recommendedName>
        <fullName evidence="3">Nuclease SbcCD subunit C</fullName>
    </recommendedName>
</protein>
<dbReference type="PANTHER" id="PTHR32114">
    <property type="entry name" value="ABC TRANSPORTER ABCH.3"/>
    <property type="match status" value="1"/>
</dbReference>
<evidence type="ECO:0000256" key="4">
    <source>
        <dbReference type="SAM" id="MobiDB-lite"/>
    </source>
</evidence>
<feature type="region of interest" description="Disordered" evidence="4">
    <location>
        <begin position="515"/>
        <end position="538"/>
    </location>
</feature>
<evidence type="ECO:0000256" key="1">
    <source>
        <dbReference type="ARBA" id="ARBA00006930"/>
    </source>
</evidence>
<evidence type="ECO:0000256" key="3">
    <source>
        <dbReference type="ARBA" id="ARBA00013368"/>
    </source>
</evidence>
<proteinExistence type="inferred from homology"/>
<reference evidence="6 7" key="1">
    <citation type="submission" date="2018-11" db="EMBL/GenBank/DDBJ databases">
        <authorList>
            <person name="Li F."/>
        </authorList>
    </citation>
    <scope>NUCLEOTIDE SEQUENCE [LARGE SCALE GENOMIC DNA]</scope>
    <source>
        <strain evidence="6 7">Gsoil 097</strain>
    </source>
</reference>
<evidence type="ECO:0000259" key="5">
    <source>
        <dbReference type="Pfam" id="PF13476"/>
    </source>
</evidence>
<comment type="similarity">
    <text evidence="1">Belongs to the SMC family. SbcC subfamily.</text>
</comment>
<organism evidence="6 7">
    <name type="scientific">Nocardioides marmoriginsengisoli</name>
    <dbReference type="NCBI Taxonomy" id="661483"/>
    <lineage>
        <taxon>Bacteria</taxon>
        <taxon>Bacillati</taxon>
        <taxon>Actinomycetota</taxon>
        <taxon>Actinomycetes</taxon>
        <taxon>Propionibacteriales</taxon>
        <taxon>Nocardioidaceae</taxon>
        <taxon>Nocardioides</taxon>
    </lineage>
</organism>
<dbReference type="AlphaFoldDB" id="A0A3N0CQI5"/>
<evidence type="ECO:0000313" key="7">
    <source>
        <dbReference type="Proteomes" id="UP000267128"/>
    </source>
</evidence>
<dbReference type="RefSeq" id="WP_123225753.1">
    <property type="nucleotide sequence ID" value="NZ_RJSE01000002.1"/>
</dbReference>
<dbReference type="PANTHER" id="PTHR32114:SF2">
    <property type="entry name" value="ABC TRANSPORTER ABCH.3"/>
    <property type="match status" value="1"/>
</dbReference>
<comment type="caution">
    <text evidence="6">The sequence shown here is derived from an EMBL/GenBank/DDBJ whole genome shotgun (WGS) entry which is preliminary data.</text>
</comment>
<keyword evidence="7" id="KW-1185">Reference proteome</keyword>
<dbReference type="SUPFAM" id="SSF52540">
    <property type="entry name" value="P-loop containing nucleoside triphosphate hydrolases"/>
    <property type="match status" value="1"/>
</dbReference>
<feature type="domain" description="Rad50/SbcC-type AAA" evidence="5">
    <location>
        <begin position="6"/>
        <end position="181"/>
    </location>
</feature>
<dbReference type="GO" id="GO:0006302">
    <property type="term" value="P:double-strand break repair"/>
    <property type="evidence" value="ECO:0007669"/>
    <property type="project" value="InterPro"/>
</dbReference>
<comment type="subunit">
    <text evidence="2">Heterodimer of SbcC and SbcD.</text>
</comment>
<name>A0A3N0CQI5_9ACTN</name>
<dbReference type="InterPro" id="IPR038729">
    <property type="entry name" value="Rad50/SbcC_AAA"/>
</dbReference>
<dbReference type="Gene3D" id="3.40.50.300">
    <property type="entry name" value="P-loop containing nucleotide triphosphate hydrolases"/>
    <property type="match status" value="2"/>
</dbReference>
<dbReference type="OrthoDB" id="9795626at2"/>
<sequence>MRLHELQVTAFGPFASTVEVDFDELSASGLFLLTGATGSGKTSVLDAVCFALYGVVPGDRAGAKHLRSDHASPQTPPSVRLRFSVGERQLVFTRSPSWTRPKLRGHGETKVQAHVLVEELTDGTWTTLTNRLDDAGLFVTRLLGMTSTQFTQVAMLPQGRFQAFLRATSAERHAVLQQLFRTDRFERVEHWLVERRTETRRAAEAAEAVVAETVHRLHEASALDRPADTDDLRRWIEEVSASTAAAAVTSEQQVIAADRVLAGAQQGLLAGRLTWERRTRGAAARADLDALAEQEPVLARRREQLRAHQLALPLSGLVAGRAAAVADAATAQDEWVATCRGLTELLEASADELAEQLPGAARDARAAHTLAVAFEPRAETYRQAVARLATGRTALQALETSVAELDLTIAAQPAVIAEAAAAVQEARDAAARLPQALAAVARWDQLIKVAERAEVVTLELVAARTDVLTATDAAQTAKEHYLDVRETRINGMAGELAGQLASGCSCPVCGSAEHPAPAVQPQSAVGRADEDEARRSSEDAAFEVQARKVGLATLEGELIRLEEQLAGVDRAGLPARADLAQLDVERLEPLVAALDVLVTREHECRERLVAAEAARTAALLERAALNAEIDQTQELAAAVHSERAALQEVPGAGPGESPDLELADLIGLRARRAALLDSALGVLETASRTATSAHRADQDLRTAASRAGFADVDAAAAALLDDTTATVVSEEVRDAELRAHAATLTTSDPEVVAALAVAEPDLVGLAAVARQADDAARAATSAHDAALARQERVAALVEQLDRQLAAWAPLRERHRTVAELAALVEGKSLDNPLRMRLAAYVLAERLRQVVAAANERLARMTDQRYALEHSEDRAYGEQRGGLSLRVRDDWNGVQRDPATLSGGETFVVSLALALGLADTVAHEAGGADIDTLFIDEGFGSLDADTLEDVMDTLDSLRDGGRVVGLVSHVPELRSRITTQLEVTKARNGSTVRTAFTTM</sequence>
<accession>A0A3N0CQI5</accession>
<evidence type="ECO:0000256" key="2">
    <source>
        <dbReference type="ARBA" id="ARBA00011322"/>
    </source>
</evidence>
<gene>
    <name evidence="6" type="ORF">EFK50_01305</name>
</gene>
<dbReference type="Pfam" id="PF13558">
    <property type="entry name" value="SbcC_Walker_B"/>
    <property type="match status" value="1"/>
</dbReference>
<dbReference type="GO" id="GO:0016887">
    <property type="term" value="F:ATP hydrolysis activity"/>
    <property type="evidence" value="ECO:0007669"/>
    <property type="project" value="InterPro"/>
</dbReference>
<dbReference type="Pfam" id="PF13476">
    <property type="entry name" value="AAA_23"/>
    <property type="match status" value="1"/>
</dbReference>
<dbReference type="InterPro" id="IPR027417">
    <property type="entry name" value="P-loop_NTPase"/>
</dbReference>
<dbReference type="EMBL" id="RJSE01000002">
    <property type="protein sequence ID" value="RNL65714.1"/>
    <property type="molecule type" value="Genomic_DNA"/>
</dbReference>
<dbReference type="Proteomes" id="UP000267128">
    <property type="component" value="Unassembled WGS sequence"/>
</dbReference>